<dbReference type="AlphaFoldDB" id="A0A919Q767"/>
<dbReference type="PANTHER" id="PTHR33204:SF37">
    <property type="entry name" value="HTH-TYPE TRANSCRIPTIONAL REGULATOR YODB"/>
    <property type="match status" value="1"/>
</dbReference>
<evidence type="ECO:0000313" key="6">
    <source>
        <dbReference type="Proteomes" id="UP000652354"/>
    </source>
</evidence>
<evidence type="ECO:0000256" key="1">
    <source>
        <dbReference type="ARBA" id="ARBA00023015"/>
    </source>
</evidence>
<organism evidence="5 6">
    <name type="scientific">Demequina activiva</name>
    <dbReference type="NCBI Taxonomy" id="1582364"/>
    <lineage>
        <taxon>Bacteria</taxon>
        <taxon>Bacillati</taxon>
        <taxon>Actinomycetota</taxon>
        <taxon>Actinomycetes</taxon>
        <taxon>Micrococcales</taxon>
        <taxon>Demequinaceae</taxon>
        <taxon>Demequina</taxon>
    </lineage>
</organism>
<evidence type="ECO:0000313" key="5">
    <source>
        <dbReference type="EMBL" id="GIG55443.1"/>
    </source>
</evidence>
<dbReference type="Proteomes" id="UP000652354">
    <property type="component" value="Unassembled WGS sequence"/>
</dbReference>
<comment type="caution">
    <text evidence="5">The sequence shown here is derived from an EMBL/GenBank/DDBJ whole genome shotgun (WGS) entry which is preliminary data.</text>
</comment>
<gene>
    <name evidence="5" type="ORF">Dac01nite_21950</name>
</gene>
<dbReference type="GO" id="GO:0003677">
    <property type="term" value="F:DNA binding"/>
    <property type="evidence" value="ECO:0007669"/>
    <property type="project" value="UniProtKB-KW"/>
</dbReference>
<dbReference type="InterPro" id="IPR036390">
    <property type="entry name" value="WH_DNA-bd_sf"/>
</dbReference>
<dbReference type="Gene3D" id="1.10.10.10">
    <property type="entry name" value="Winged helix-like DNA-binding domain superfamily/Winged helix DNA-binding domain"/>
    <property type="match status" value="1"/>
</dbReference>
<name>A0A919Q767_9MICO</name>
<feature type="domain" description="HTH hxlR-type" evidence="4">
    <location>
        <begin position="19"/>
        <end position="117"/>
    </location>
</feature>
<dbReference type="SUPFAM" id="SSF46785">
    <property type="entry name" value="Winged helix' DNA-binding domain"/>
    <property type="match status" value="1"/>
</dbReference>
<keyword evidence="3" id="KW-0804">Transcription</keyword>
<reference evidence="5" key="1">
    <citation type="submission" date="2021-01" db="EMBL/GenBank/DDBJ databases">
        <title>Whole genome shotgun sequence of Demequina activiva NBRC 110675.</title>
        <authorList>
            <person name="Komaki H."/>
            <person name="Tamura T."/>
        </authorList>
    </citation>
    <scope>NUCLEOTIDE SEQUENCE</scope>
    <source>
        <strain evidence="5">NBRC 110675</strain>
    </source>
</reference>
<dbReference type="PROSITE" id="PS51118">
    <property type="entry name" value="HTH_HXLR"/>
    <property type="match status" value="1"/>
</dbReference>
<evidence type="ECO:0000256" key="2">
    <source>
        <dbReference type="ARBA" id="ARBA00023125"/>
    </source>
</evidence>
<dbReference type="PANTHER" id="PTHR33204">
    <property type="entry name" value="TRANSCRIPTIONAL REGULATOR, MARR FAMILY"/>
    <property type="match status" value="1"/>
</dbReference>
<keyword evidence="1" id="KW-0805">Transcription regulation</keyword>
<dbReference type="Pfam" id="PF01638">
    <property type="entry name" value="HxlR"/>
    <property type="match status" value="1"/>
</dbReference>
<dbReference type="InterPro" id="IPR036388">
    <property type="entry name" value="WH-like_DNA-bd_sf"/>
</dbReference>
<sequence length="117" mass="12704">MTPEGPSQALVANVFARDCESRAAFEHVTSKWSSLVLLALGEGPHRFGQLRRKVDGVSEKMLSQALRGLEAEGMLIRSARSTAPPRVDYELTELGSDVAARLRQLADLLEAAVDARS</sequence>
<keyword evidence="2" id="KW-0238">DNA-binding</keyword>
<evidence type="ECO:0000259" key="4">
    <source>
        <dbReference type="PROSITE" id="PS51118"/>
    </source>
</evidence>
<accession>A0A919Q767</accession>
<dbReference type="InterPro" id="IPR002577">
    <property type="entry name" value="HTH_HxlR"/>
</dbReference>
<proteinExistence type="predicted"/>
<dbReference type="EMBL" id="BONR01000005">
    <property type="protein sequence ID" value="GIG55443.1"/>
    <property type="molecule type" value="Genomic_DNA"/>
</dbReference>
<keyword evidence="6" id="KW-1185">Reference proteome</keyword>
<protein>
    <submittedName>
        <fullName evidence="5">HxlR family transcriptional regulator</fullName>
    </submittedName>
</protein>
<dbReference type="RefSeq" id="WP_203656938.1">
    <property type="nucleotide sequence ID" value="NZ_BONR01000005.1"/>
</dbReference>
<evidence type="ECO:0000256" key="3">
    <source>
        <dbReference type="ARBA" id="ARBA00023163"/>
    </source>
</evidence>